<dbReference type="EMBL" id="DRTT01000133">
    <property type="protein sequence ID" value="HHF98780.1"/>
    <property type="molecule type" value="Genomic_DNA"/>
</dbReference>
<keyword evidence="1" id="KW-0175">Coiled coil</keyword>
<evidence type="ECO:0000313" key="2">
    <source>
        <dbReference type="EMBL" id="HHF98780.1"/>
    </source>
</evidence>
<protein>
    <recommendedName>
        <fullName evidence="3">DUF1640 domain-containing protein</fullName>
    </recommendedName>
</protein>
<organism evidence="2">
    <name type="scientific">Aerophobetes bacterium</name>
    <dbReference type="NCBI Taxonomy" id="2030807"/>
    <lineage>
        <taxon>Bacteria</taxon>
        <taxon>Candidatus Aerophobota</taxon>
    </lineage>
</organism>
<evidence type="ECO:0008006" key="3">
    <source>
        <dbReference type="Google" id="ProtNLM"/>
    </source>
</evidence>
<reference evidence="2" key="1">
    <citation type="journal article" date="2020" name="mSystems">
        <title>Genome- and Community-Level Interaction Insights into Carbon Utilization and Element Cycling Functions of Hydrothermarchaeota in Hydrothermal Sediment.</title>
        <authorList>
            <person name="Zhou Z."/>
            <person name="Liu Y."/>
            <person name="Xu W."/>
            <person name="Pan J."/>
            <person name="Luo Z.H."/>
            <person name="Li M."/>
        </authorList>
    </citation>
    <scope>NUCLEOTIDE SEQUENCE [LARGE SCALE GENOMIC DNA]</scope>
    <source>
        <strain evidence="2">HyVt-92</strain>
    </source>
</reference>
<dbReference type="AlphaFoldDB" id="A0A7V5HZG9"/>
<proteinExistence type="predicted"/>
<dbReference type="Gene3D" id="1.20.120.20">
    <property type="entry name" value="Apolipoprotein"/>
    <property type="match status" value="1"/>
</dbReference>
<dbReference type="Proteomes" id="UP000886070">
    <property type="component" value="Unassembled WGS sequence"/>
</dbReference>
<evidence type="ECO:0000256" key="1">
    <source>
        <dbReference type="SAM" id="Coils"/>
    </source>
</evidence>
<feature type="coiled-coil region" evidence="1">
    <location>
        <begin position="58"/>
        <end position="118"/>
    </location>
</feature>
<gene>
    <name evidence="2" type="ORF">ENL39_04770</name>
</gene>
<accession>A0A7V5HZG9</accession>
<name>A0A7V5HZG9_UNCAE</name>
<comment type="caution">
    <text evidence="2">The sequence shown here is derived from an EMBL/GenBank/DDBJ whole genome shotgun (WGS) entry which is preliminary data.</text>
</comment>
<sequence>MGEKERFEIILEDLNRKMDLLIEGHRTLDQKIDRIADGLRQEMHQMRGELQAEIIGVRDGLKEEVHKTREELTEEIKKREEGLKKEISKTRRELGEKIDKISEKLLDHERRIKALENTTP</sequence>
<dbReference type="SUPFAM" id="SSF47162">
    <property type="entry name" value="Apolipoprotein"/>
    <property type="match status" value="1"/>
</dbReference>